<dbReference type="InterPro" id="IPR010310">
    <property type="entry name" value="T7SS_ESAT-6-like"/>
</dbReference>
<dbReference type="Gene3D" id="1.10.287.1060">
    <property type="entry name" value="ESAT-6-like"/>
    <property type="match status" value="1"/>
</dbReference>
<dbReference type="AlphaFoldDB" id="A0AAE3YXE8"/>
<protein>
    <submittedName>
        <fullName evidence="1">WXG100 family type VII secretion target</fullName>
    </submittedName>
</protein>
<comment type="caution">
    <text evidence="1">The sequence shown here is derived from an EMBL/GenBank/DDBJ whole genome shotgun (WGS) entry which is preliminary data.</text>
</comment>
<dbReference type="InterPro" id="IPR036689">
    <property type="entry name" value="ESAT-6-like_sf"/>
</dbReference>
<reference evidence="1" key="1">
    <citation type="submission" date="2023-07" db="EMBL/GenBank/DDBJ databases">
        <title>Sequencing the genomes of 1000 actinobacteria strains.</title>
        <authorList>
            <person name="Klenk H.-P."/>
        </authorList>
    </citation>
    <scope>NUCLEOTIDE SEQUENCE</scope>
    <source>
        <strain evidence="1">DSM 44707</strain>
    </source>
</reference>
<gene>
    <name evidence="1" type="ORF">J2S41_006459</name>
</gene>
<dbReference type="Proteomes" id="UP001183643">
    <property type="component" value="Unassembled WGS sequence"/>
</dbReference>
<name>A0AAE3YXE8_9ACTN</name>
<proteinExistence type="predicted"/>
<evidence type="ECO:0000313" key="2">
    <source>
        <dbReference type="Proteomes" id="UP001183643"/>
    </source>
</evidence>
<keyword evidence="2" id="KW-1185">Reference proteome</keyword>
<accession>A0AAE3YXE8</accession>
<dbReference type="SUPFAM" id="SSF140453">
    <property type="entry name" value="EsxAB dimer-like"/>
    <property type="match status" value="1"/>
</dbReference>
<organism evidence="1 2">
    <name type="scientific">Catenuloplanes atrovinosus</name>
    <dbReference type="NCBI Taxonomy" id="137266"/>
    <lineage>
        <taxon>Bacteria</taxon>
        <taxon>Bacillati</taxon>
        <taxon>Actinomycetota</taxon>
        <taxon>Actinomycetes</taxon>
        <taxon>Micromonosporales</taxon>
        <taxon>Micromonosporaceae</taxon>
        <taxon>Catenuloplanes</taxon>
    </lineage>
</organism>
<evidence type="ECO:0000313" key="1">
    <source>
        <dbReference type="EMBL" id="MDR7279681.1"/>
    </source>
</evidence>
<dbReference type="Pfam" id="PF06013">
    <property type="entry name" value="WXG100"/>
    <property type="match status" value="1"/>
</dbReference>
<dbReference type="RefSeq" id="WP_310373638.1">
    <property type="nucleotide sequence ID" value="NZ_JAVDYB010000001.1"/>
</dbReference>
<sequence length="93" mass="10061">MLSVDVAALRRIGAEIDAAGVALWSVLDDLDADARSTAAAWSGEAWRAYEERRAAWRRAGAELGALLREIGRAVEVSAADYADVEARNRALFD</sequence>
<dbReference type="EMBL" id="JAVDYB010000001">
    <property type="protein sequence ID" value="MDR7279681.1"/>
    <property type="molecule type" value="Genomic_DNA"/>
</dbReference>